<evidence type="ECO:0000313" key="8">
    <source>
        <dbReference type="EMBL" id="KAA1081493.1"/>
    </source>
</evidence>
<dbReference type="InterPro" id="IPR007309">
    <property type="entry name" value="TFIIIC_Bblock-bd"/>
</dbReference>
<keyword evidence="2" id="KW-0597">Phosphoprotein</keyword>
<dbReference type="EMBL" id="VDEP01000441">
    <property type="protein sequence ID" value="KAA1081493.1"/>
    <property type="molecule type" value="Genomic_DNA"/>
</dbReference>
<gene>
    <name evidence="8" type="ORF">PGTUg99_005891</name>
</gene>
<feature type="domain" description="B-block binding subunit of TFIIIC" evidence="7">
    <location>
        <begin position="227"/>
        <end position="292"/>
    </location>
</feature>
<dbReference type="Proteomes" id="UP000325313">
    <property type="component" value="Unassembled WGS sequence"/>
</dbReference>
<feature type="compositionally biased region" description="Polar residues" evidence="6">
    <location>
        <begin position="62"/>
        <end position="79"/>
    </location>
</feature>
<name>A0A5B0MYW1_PUCGR</name>
<dbReference type="Pfam" id="PF04182">
    <property type="entry name" value="B-block_TFIIIC"/>
    <property type="match status" value="1"/>
</dbReference>
<protein>
    <recommendedName>
        <fullName evidence="7">B-block binding subunit of TFIIIC domain-containing protein</fullName>
    </recommendedName>
</protein>
<comment type="subcellular location">
    <subcellularLocation>
        <location evidence="1">Nucleus</location>
    </subcellularLocation>
</comment>
<proteinExistence type="predicted"/>
<organism evidence="8 9">
    <name type="scientific">Puccinia graminis f. sp. tritici</name>
    <dbReference type="NCBI Taxonomy" id="56615"/>
    <lineage>
        <taxon>Eukaryota</taxon>
        <taxon>Fungi</taxon>
        <taxon>Dikarya</taxon>
        <taxon>Basidiomycota</taxon>
        <taxon>Pucciniomycotina</taxon>
        <taxon>Pucciniomycetes</taxon>
        <taxon>Pucciniales</taxon>
        <taxon>Pucciniaceae</taxon>
        <taxon>Puccinia</taxon>
    </lineage>
</organism>
<evidence type="ECO:0000256" key="3">
    <source>
        <dbReference type="ARBA" id="ARBA00023125"/>
    </source>
</evidence>
<keyword evidence="4" id="KW-0804">Transcription</keyword>
<evidence type="ECO:0000256" key="1">
    <source>
        <dbReference type="ARBA" id="ARBA00004123"/>
    </source>
</evidence>
<comment type="caution">
    <text evidence="8">The sequence shown here is derived from an EMBL/GenBank/DDBJ whole genome shotgun (WGS) entry which is preliminary data.</text>
</comment>
<dbReference type="GO" id="GO:0006384">
    <property type="term" value="P:transcription initiation at RNA polymerase III promoter"/>
    <property type="evidence" value="ECO:0007669"/>
    <property type="project" value="InterPro"/>
</dbReference>
<evidence type="ECO:0000256" key="6">
    <source>
        <dbReference type="SAM" id="MobiDB-lite"/>
    </source>
</evidence>
<evidence type="ECO:0000256" key="4">
    <source>
        <dbReference type="ARBA" id="ARBA00023163"/>
    </source>
</evidence>
<sequence>MDSLSLTTLAAELVSPLNPLKFVDEAYKNFVWGKLCQLEPVRLGVLEPAPISSEVVEDDSMQEPNSNVTSSASNENPASKTLQIPIIASKAANKMTQRPNRLTKSTKNRNKTEVVSNSKNADANSPCLSIGQLRALETGKVQKSFQVPRTQELKKATATSKQIITPSSSVWRELSPSLVTLPRDELLARFGLGDDGESKLKIAVDPMTCWKAVVGTDTRSPRLTPYVYQVLSIVAQGREAGATVIELGRHLKHDQKSLFHFVKVLTDLQLVVKFRAYQHKAWTNRVVHRRYLATSEWYQNSIRKDEDHPTSSTQTPGFEFDEYGLARIEQPNTSSFSNNVTENLTLDGVINSVTTDDPPKAVMSPINKEFLAVNENLSKDKNVYRPQKESR</sequence>
<accession>A0A5B0MYW1</accession>
<dbReference type="PANTHER" id="PTHR15180">
    <property type="entry name" value="GENERAL TRANSCRIPTION FACTOR 3C POLYPEPTIDE 1"/>
    <property type="match status" value="1"/>
</dbReference>
<dbReference type="GO" id="GO:0005634">
    <property type="term" value="C:nucleus"/>
    <property type="evidence" value="ECO:0007669"/>
    <property type="project" value="UniProtKB-SubCell"/>
</dbReference>
<dbReference type="AlphaFoldDB" id="A0A5B0MYW1"/>
<dbReference type="GO" id="GO:0042791">
    <property type="term" value="P:5S class rRNA transcription by RNA polymerase III"/>
    <property type="evidence" value="ECO:0007669"/>
    <property type="project" value="TreeGrafter"/>
</dbReference>
<reference evidence="8 9" key="1">
    <citation type="submission" date="2019-05" db="EMBL/GenBank/DDBJ databases">
        <title>Emergence of the Ug99 lineage of the wheat stem rust pathogen through somatic hybridization.</title>
        <authorList>
            <person name="Li F."/>
            <person name="Upadhyaya N.M."/>
            <person name="Sperschneider J."/>
            <person name="Matny O."/>
            <person name="Nguyen-Phuc H."/>
            <person name="Mago R."/>
            <person name="Raley C."/>
            <person name="Miller M.E."/>
            <person name="Silverstein K.A.T."/>
            <person name="Henningsen E."/>
            <person name="Hirsch C.D."/>
            <person name="Visser B."/>
            <person name="Pretorius Z.A."/>
            <person name="Steffenson B.J."/>
            <person name="Schwessinger B."/>
            <person name="Dodds P.N."/>
            <person name="Figueroa M."/>
        </authorList>
    </citation>
    <scope>NUCLEOTIDE SEQUENCE [LARGE SCALE GENOMIC DNA]</scope>
    <source>
        <strain evidence="8 9">Ug99</strain>
    </source>
</reference>
<evidence type="ECO:0000259" key="7">
    <source>
        <dbReference type="Pfam" id="PF04182"/>
    </source>
</evidence>
<dbReference type="GO" id="GO:0000127">
    <property type="term" value="C:transcription factor TFIIIC complex"/>
    <property type="evidence" value="ECO:0007669"/>
    <property type="project" value="InterPro"/>
</dbReference>
<evidence type="ECO:0000256" key="5">
    <source>
        <dbReference type="ARBA" id="ARBA00023242"/>
    </source>
</evidence>
<dbReference type="GO" id="GO:0003677">
    <property type="term" value="F:DNA binding"/>
    <property type="evidence" value="ECO:0007669"/>
    <property type="project" value="UniProtKB-KW"/>
</dbReference>
<evidence type="ECO:0000256" key="2">
    <source>
        <dbReference type="ARBA" id="ARBA00022553"/>
    </source>
</evidence>
<feature type="compositionally biased region" description="Polar residues" evidence="6">
    <location>
        <begin position="94"/>
        <end position="103"/>
    </location>
</feature>
<keyword evidence="3" id="KW-0238">DNA-binding</keyword>
<dbReference type="PANTHER" id="PTHR15180:SF1">
    <property type="entry name" value="GENERAL TRANSCRIPTION FACTOR 3C POLYPEPTIDE 1"/>
    <property type="match status" value="1"/>
</dbReference>
<feature type="region of interest" description="Disordered" evidence="6">
    <location>
        <begin position="93"/>
        <end position="121"/>
    </location>
</feature>
<keyword evidence="5" id="KW-0539">Nucleus</keyword>
<evidence type="ECO:0000313" key="9">
    <source>
        <dbReference type="Proteomes" id="UP000325313"/>
    </source>
</evidence>
<dbReference type="InterPro" id="IPR044210">
    <property type="entry name" value="Tfc3-like"/>
</dbReference>
<feature type="region of interest" description="Disordered" evidence="6">
    <location>
        <begin position="54"/>
        <end position="79"/>
    </location>
</feature>